<dbReference type="EMBL" id="JAKMXF010000310">
    <property type="protein sequence ID" value="KAI6650698.1"/>
    <property type="molecule type" value="Genomic_DNA"/>
</dbReference>
<dbReference type="InterPro" id="IPR030383">
    <property type="entry name" value="G_VLIG_dom"/>
</dbReference>
<gene>
    <name evidence="3" type="ORF">LOD99_7749</name>
</gene>
<dbReference type="InterPro" id="IPR057365">
    <property type="entry name" value="URGCP"/>
</dbReference>
<dbReference type="PROSITE" id="PS51717">
    <property type="entry name" value="G_VLIG"/>
    <property type="match status" value="1"/>
</dbReference>
<comment type="similarity">
    <text evidence="1">Belongs to the TRAFAC class dynamin-like GTPase superfamily. Very large inducible GTPase (VLIG) family.</text>
</comment>
<dbReference type="PANTHER" id="PTHR14819">
    <property type="entry name" value="GTP-BINDING"/>
    <property type="match status" value="1"/>
</dbReference>
<keyword evidence="4" id="KW-1185">Reference proteome</keyword>
<dbReference type="Pfam" id="PF25496">
    <property type="entry name" value="URGCP"/>
    <property type="match status" value="1"/>
</dbReference>
<proteinExistence type="inferred from homology"/>
<dbReference type="Gene3D" id="3.40.50.300">
    <property type="entry name" value="P-loop containing nucleotide triphosphate hydrolases"/>
    <property type="match status" value="1"/>
</dbReference>
<evidence type="ECO:0000313" key="3">
    <source>
        <dbReference type="EMBL" id="KAI6650698.1"/>
    </source>
</evidence>
<dbReference type="Proteomes" id="UP001165289">
    <property type="component" value="Unassembled WGS sequence"/>
</dbReference>
<dbReference type="InterPro" id="IPR027417">
    <property type="entry name" value="P-loop_NTPase"/>
</dbReference>
<comment type="caution">
    <text evidence="3">The sequence shown here is derived from an EMBL/GenBank/DDBJ whole genome shotgun (WGS) entry which is preliminary data.</text>
</comment>
<evidence type="ECO:0000259" key="2">
    <source>
        <dbReference type="PROSITE" id="PS51717"/>
    </source>
</evidence>
<dbReference type="InterPro" id="IPR052986">
    <property type="entry name" value="VLIG_GTPase"/>
</dbReference>
<dbReference type="PANTHER" id="PTHR14819:SF5">
    <property type="entry name" value="INTERFERON-INDUCED VERY LARGE GTPASE 1"/>
    <property type="match status" value="1"/>
</dbReference>
<dbReference type="GO" id="GO:0005525">
    <property type="term" value="F:GTP binding"/>
    <property type="evidence" value="ECO:0007669"/>
    <property type="project" value="InterPro"/>
</dbReference>
<sequence>MEELSRCLNLPPSPKQLTLFDAISLDCFMTNSKLSSRSDLPRYMLRRIMLLDTSCRKLPSIRQEEAPGNFNSKSLSFLDEEEDDDLVHPMDIFLYLFSISTPIFRQTIVNQLAKCQLSLPLITHDSDLIETTLNHFSFETAILNRYVGETDAKCFSALKEPLPIVSFIRIGGSDKSQKSELLNIILNIRHDYFSYRNSPGSTRKRLLLDGTVEIAWYLPKYKENMKINHHFIMLNLRGDSNLFDKQSTFIGQISTLVYVFVSLSKLTQEISNQLENIHRTFKSKVIFVVYKESRKKLENIPNLLENNNNILPIRKNNPSDDSDEIAASISHHLDKTNILPISLSQCVDIASKIGIVCDFDKNDFALKQQCIETICKDFPKSIPDGENPPPLANMKDKLLPLQRYFKSWADSNRELQLPISDRTRNMDEYFHSAKEKQDKARSSQIQELLKPSNFLCGIMDECDKHFRDTHEIDLFFVLLKDNLNSISRKFLPILYNQYKRWITESYSVNSESIGAERDAKQNKAKSCLMNAAEAITHSSLGIEHVFREFGQIYEAVIASNDAKLKASVKGKLKFPPTYLPEIAVHLILHGHSFEIVNGDDNHVPLTWVSDVLTKLSEIVGPDKKLFVVSVLGIQSSGKSTLLNTMFGINFPVSSGRCTRGLFLQMIPITKELRSKVGYDFLLLLDTEGLRAPELSGGLSYKRDNEMATFTVGLADLALINIKGESHSEVQDILQITIIAFMRMKLTLRKPKCIFVHQNVGDIQAGTNLMIARRNLIDTLDEMTKCAAQQENKELQFSHFCDLIEFDPEQDVFYFPSLFEGDPPMTSIAPGYIEKAQELKTKIIANYATKDKIFQSVKEWRKKLSNLWNSVLKENFVFSYRNILEINARIELDSAMCCWHSNFIQAMAAVKSEFINKLYNVESEFLQDTLQDINTHLIRIVQEYSQFEELNDYFFVQHEKKVIFEQWKFSTELYFECCKKKEIERIRKDCETICNVERQKQDIDNKFSICRKELFIEVRRLFDIHNDKTYFDETGIVNSLFDTFWKRWKSSFHYVPVESTDISNDLRQVLVEYSRLKQLDVFKMKQPLILDKNKFKLIGMDEFDEIYNILSILHAEEHCYYTIIDYQQSTMRKLVNYFHLSKAQNSNSNQQELHCLLNDQTKLIDDIIKNSQKMLITRLSILNT</sequence>
<evidence type="ECO:0000313" key="4">
    <source>
        <dbReference type="Proteomes" id="UP001165289"/>
    </source>
</evidence>
<name>A0AAV7JNZ5_9METZ</name>
<accession>A0AAV7JNZ5</accession>
<protein>
    <submittedName>
        <fullName evidence="3">Interferon-induced very large GTPase 1-like</fullName>
    </submittedName>
</protein>
<dbReference type="AlphaFoldDB" id="A0AAV7JNZ5"/>
<evidence type="ECO:0000256" key="1">
    <source>
        <dbReference type="ARBA" id="ARBA00006828"/>
    </source>
</evidence>
<reference evidence="3 4" key="1">
    <citation type="journal article" date="2023" name="BMC Biol.">
        <title>The compact genome of the sponge Oopsacas minuta (Hexactinellida) is lacking key metazoan core genes.</title>
        <authorList>
            <person name="Santini S."/>
            <person name="Schenkelaars Q."/>
            <person name="Jourda C."/>
            <person name="Duchesne M."/>
            <person name="Belahbib H."/>
            <person name="Rocher C."/>
            <person name="Selva M."/>
            <person name="Riesgo A."/>
            <person name="Vervoort M."/>
            <person name="Leys S.P."/>
            <person name="Kodjabachian L."/>
            <person name="Le Bivic A."/>
            <person name="Borchiellini C."/>
            <person name="Claverie J.M."/>
            <person name="Renard E."/>
        </authorList>
    </citation>
    <scope>NUCLEOTIDE SEQUENCE [LARGE SCALE GENOMIC DNA]</scope>
    <source>
        <strain evidence="3">SPO-2</strain>
    </source>
</reference>
<organism evidence="3 4">
    <name type="scientific">Oopsacas minuta</name>
    <dbReference type="NCBI Taxonomy" id="111878"/>
    <lineage>
        <taxon>Eukaryota</taxon>
        <taxon>Metazoa</taxon>
        <taxon>Porifera</taxon>
        <taxon>Hexactinellida</taxon>
        <taxon>Hexasterophora</taxon>
        <taxon>Lyssacinosida</taxon>
        <taxon>Leucopsacidae</taxon>
        <taxon>Oopsacas</taxon>
    </lineage>
</organism>
<dbReference type="Pfam" id="PF25683">
    <property type="entry name" value="URGCP_GTPase"/>
    <property type="match status" value="1"/>
</dbReference>
<feature type="domain" description="VLIG-type G" evidence="2">
    <location>
        <begin position="622"/>
        <end position="871"/>
    </location>
</feature>
<dbReference type="SUPFAM" id="SSF52540">
    <property type="entry name" value="P-loop containing nucleoside triphosphate hydrolases"/>
    <property type="match status" value="1"/>
</dbReference>